<feature type="transmembrane region" description="Helical" evidence="6">
    <location>
        <begin position="95"/>
        <end position="118"/>
    </location>
</feature>
<feature type="transmembrane region" description="Helical" evidence="6">
    <location>
        <begin position="353"/>
        <end position="371"/>
    </location>
</feature>
<evidence type="ECO:0000256" key="5">
    <source>
        <dbReference type="ARBA" id="ARBA00023136"/>
    </source>
</evidence>
<keyword evidence="5 6" id="KW-0472">Membrane</keyword>
<dbReference type="PROSITE" id="PS50850">
    <property type="entry name" value="MFS"/>
    <property type="match status" value="1"/>
</dbReference>
<evidence type="ECO:0000313" key="8">
    <source>
        <dbReference type="EMBL" id="GGD32866.1"/>
    </source>
</evidence>
<dbReference type="InterPro" id="IPR036259">
    <property type="entry name" value="MFS_trans_sf"/>
</dbReference>
<dbReference type="GO" id="GO:0022857">
    <property type="term" value="F:transmembrane transporter activity"/>
    <property type="evidence" value="ECO:0007669"/>
    <property type="project" value="InterPro"/>
</dbReference>
<dbReference type="AlphaFoldDB" id="A0A916Y6C5"/>
<dbReference type="SUPFAM" id="SSF103473">
    <property type="entry name" value="MFS general substrate transporter"/>
    <property type="match status" value="1"/>
</dbReference>
<dbReference type="CDD" id="cd17324">
    <property type="entry name" value="MFS_NepI_like"/>
    <property type="match status" value="1"/>
</dbReference>
<evidence type="ECO:0000256" key="1">
    <source>
        <dbReference type="ARBA" id="ARBA00004651"/>
    </source>
</evidence>
<feature type="transmembrane region" description="Helical" evidence="6">
    <location>
        <begin position="286"/>
        <end position="304"/>
    </location>
</feature>
<evidence type="ECO:0000256" key="3">
    <source>
        <dbReference type="ARBA" id="ARBA00022692"/>
    </source>
</evidence>
<dbReference type="PANTHER" id="PTHR43124:SF10">
    <property type="entry name" value="PURINE EFFLUX PUMP PBUE"/>
    <property type="match status" value="1"/>
</dbReference>
<reference evidence="8" key="1">
    <citation type="journal article" date="2014" name="Int. J. Syst. Evol. Microbiol.">
        <title>Complete genome sequence of Corynebacterium casei LMG S-19264T (=DSM 44701T), isolated from a smear-ripened cheese.</title>
        <authorList>
            <consortium name="US DOE Joint Genome Institute (JGI-PGF)"/>
            <person name="Walter F."/>
            <person name="Albersmeier A."/>
            <person name="Kalinowski J."/>
            <person name="Ruckert C."/>
        </authorList>
    </citation>
    <scope>NUCLEOTIDE SEQUENCE</scope>
    <source>
        <strain evidence="8">CGMCC 1.15152</strain>
    </source>
</reference>
<keyword evidence="4 6" id="KW-1133">Transmembrane helix</keyword>
<name>A0A916Y6C5_9MICO</name>
<feature type="transmembrane region" description="Helical" evidence="6">
    <location>
        <begin position="152"/>
        <end position="174"/>
    </location>
</feature>
<feature type="domain" description="Major facilitator superfamily (MFS) profile" evidence="7">
    <location>
        <begin position="1"/>
        <end position="374"/>
    </location>
</feature>
<evidence type="ECO:0000313" key="9">
    <source>
        <dbReference type="Proteomes" id="UP000633205"/>
    </source>
</evidence>
<comment type="caution">
    <text evidence="8">The sequence shown here is derived from an EMBL/GenBank/DDBJ whole genome shotgun (WGS) entry which is preliminary data.</text>
</comment>
<feature type="transmembrane region" description="Helical" evidence="6">
    <location>
        <begin position="195"/>
        <end position="219"/>
    </location>
</feature>
<dbReference type="Proteomes" id="UP000633205">
    <property type="component" value="Unassembled WGS sequence"/>
</dbReference>
<feature type="transmembrane region" description="Helical" evidence="6">
    <location>
        <begin position="125"/>
        <end position="146"/>
    </location>
</feature>
<keyword evidence="3 6" id="KW-0812">Transmembrane</keyword>
<comment type="subcellular location">
    <subcellularLocation>
        <location evidence="1">Cell membrane</location>
        <topology evidence="1">Multi-pass membrane protein</topology>
    </subcellularLocation>
</comment>
<sequence length="374" mass="37303">MSSLALGTFAVGTDAFVVAGFLPTMSTDLDVSVAVAGQSVTVFAVAYAVLSPVLASLTATIPRRRLLVLALSVLALANLGSALAPTFAVLMATRIVAAAGAAAYTPNAGATAAALVPLEKRGRALALVVSGLTIATALGVPLGTVAARVLGWRLALAAVALLCAAIAVLLLILLPRLDGGAPVPLRARFAVLRNPTVRTLLPVTILGMTAAYTAYAYAVPAFASVGIPADGSPWILFAYGVGAVIGAQTSGRLADRYGGTRILIAGYAVMACGLAAFGALSASSLVVPALVAVLALVWGASSWCQSPPLQLRLINAAPEQASLVIAFNASSIYIGIGTGTAIGGLAGAANVPAMFFTGAAIAVVTGAWVLATRD</sequence>
<feature type="transmembrane region" description="Helical" evidence="6">
    <location>
        <begin position="66"/>
        <end position="89"/>
    </location>
</feature>
<dbReference type="InterPro" id="IPR011701">
    <property type="entry name" value="MFS"/>
</dbReference>
<dbReference type="Gene3D" id="1.20.1250.20">
    <property type="entry name" value="MFS general substrate transporter like domains"/>
    <property type="match status" value="2"/>
</dbReference>
<dbReference type="InterPro" id="IPR020846">
    <property type="entry name" value="MFS_dom"/>
</dbReference>
<keyword evidence="9" id="KW-1185">Reference proteome</keyword>
<organism evidence="8 9">
    <name type="scientific">Microbacterium faecale</name>
    <dbReference type="NCBI Taxonomy" id="1804630"/>
    <lineage>
        <taxon>Bacteria</taxon>
        <taxon>Bacillati</taxon>
        <taxon>Actinomycetota</taxon>
        <taxon>Actinomycetes</taxon>
        <taxon>Micrococcales</taxon>
        <taxon>Microbacteriaceae</taxon>
        <taxon>Microbacterium</taxon>
    </lineage>
</organism>
<dbReference type="GO" id="GO:0005886">
    <property type="term" value="C:plasma membrane"/>
    <property type="evidence" value="ECO:0007669"/>
    <property type="project" value="UniProtKB-SubCell"/>
</dbReference>
<dbReference type="InterPro" id="IPR050189">
    <property type="entry name" value="MFS_Efflux_Transporters"/>
</dbReference>
<evidence type="ECO:0000256" key="6">
    <source>
        <dbReference type="SAM" id="Phobius"/>
    </source>
</evidence>
<gene>
    <name evidence="8" type="primary">araJ</name>
    <name evidence="8" type="ORF">GCM10010915_11580</name>
</gene>
<dbReference type="RefSeq" id="WP_188711331.1">
    <property type="nucleotide sequence ID" value="NZ_BMHO01000001.1"/>
</dbReference>
<feature type="transmembrane region" description="Helical" evidence="6">
    <location>
        <begin position="31"/>
        <end position="54"/>
    </location>
</feature>
<dbReference type="Pfam" id="PF07690">
    <property type="entry name" value="MFS_1"/>
    <property type="match status" value="1"/>
</dbReference>
<protein>
    <submittedName>
        <fullName evidence="8">MFS transporter</fullName>
    </submittedName>
</protein>
<evidence type="ECO:0000259" key="7">
    <source>
        <dbReference type="PROSITE" id="PS50850"/>
    </source>
</evidence>
<reference evidence="8" key="2">
    <citation type="submission" date="2020-09" db="EMBL/GenBank/DDBJ databases">
        <authorList>
            <person name="Sun Q."/>
            <person name="Zhou Y."/>
        </authorList>
    </citation>
    <scope>NUCLEOTIDE SEQUENCE</scope>
    <source>
        <strain evidence="8">CGMCC 1.15152</strain>
    </source>
</reference>
<feature type="transmembrane region" description="Helical" evidence="6">
    <location>
        <begin position="325"/>
        <end position="347"/>
    </location>
</feature>
<feature type="transmembrane region" description="Helical" evidence="6">
    <location>
        <begin position="231"/>
        <end position="250"/>
    </location>
</feature>
<evidence type="ECO:0000256" key="4">
    <source>
        <dbReference type="ARBA" id="ARBA00022989"/>
    </source>
</evidence>
<dbReference type="PANTHER" id="PTHR43124">
    <property type="entry name" value="PURINE EFFLUX PUMP PBUE"/>
    <property type="match status" value="1"/>
</dbReference>
<dbReference type="EMBL" id="BMHO01000001">
    <property type="protein sequence ID" value="GGD32866.1"/>
    <property type="molecule type" value="Genomic_DNA"/>
</dbReference>
<accession>A0A916Y6C5</accession>
<keyword evidence="2" id="KW-1003">Cell membrane</keyword>
<proteinExistence type="predicted"/>
<feature type="transmembrane region" description="Helical" evidence="6">
    <location>
        <begin position="262"/>
        <end position="280"/>
    </location>
</feature>
<evidence type="ECO:0000256" key="2">
    <source>
        <dbReference type="ARBA" id="ARBA00022475"/>
    </source>
</evidence>